<keyword evidence="2" id="KW-1185">Reference proteome</keyword>
<proteinExistence type="predicted"/>
<protein>
    <submittedName>
        <fullName evidence="1">Uncharacterized protein</fullName>
    </submittedName>
</protein>
<dbReference type="Proteomes" id="UP001201163">
    <property type="component" value="Unassembled WGS sequence"/>
</dbReference>
<accession>A0AAD4LGU6</accession>
<dbReference type="AlphaFoldDB" id="A0AAD4LGU6"/>
<organism evidence="1 2">
    <name type="scientific">Lactarius akahatsu</name>
    <dbReference type="NCBI Taxonomy" id="416441"/>
    <lineage>
        <taxon>Eukaryota</taxon>
        <taxon>Fungi</taxon>
        <taxon>Dikarya</taxon>
        <taxon>Basidiomycota</taxon>
        <taxon>Agaricomycotina</taxon>
        <taxon>Agaricomycetes</taxon>
        <taxon>Russulales</taxon>
        <taxon>Russulaceae</taxon>
        <taxon>Lactarius</taxon>
    </lineage>
</organism>
<evidence type="ECO:0000313" key="2">
    <source>
        <dbReference type="Proteomes" id="UP001201163"/>
    </source>
</evidence>
<evidence type="ECO:0000313" key="1">
    <source>
        <dbReference type="EMBL" id="KAH8987014.1"/>
    </source>
</evidence>
<reference evidence="1" key="1">
    <citation type="submission" date="2022-01" db="EMBL/GenBank/DDBJ databases">
        <title>Comparative genomics reveals a dynamic genome evolution in the ectomycorrhizal milk-cap (Lactarius) mushrooms.</title>
        <authorList>
            <consortium name="DOE Joint Genome Institute"/>
            <person name="Lebreton A."/>
            <person name="Tang N."/>
            <person name="Kuo A."/>
            <person name="LaButti K."/>
            <person name="Drula E."/>
            <person name="Barry K."/>
            <person name="Clum A."/>
            <person name="Lipzen A."/>
            <person name="Mousain D."/>
            <person name="Ng V."/>
            <person name="Wang R."/>
            <person name="Wang X."/>
            <person name="Dai Y."/>
            <person name="Henrissat B."/>
            <person name="Grigoriev I.V."/>
            <person name="Guerin-Laguette A."/>
            <person name="Yu F."/>
            <person name="Martin F.M."/>
        </authorList>
    </citation>
    <scope>NUCLEOTIDE SEQUENCE</scope>
    <source>
        <strain evidence="1">QP</strain>
    </source>
</reference>
<comment type="caution">
    <text evidence="1">The sequence shown here is derived from an EMBL/GenBank/DDBJ whole genome shotgun (WGS) entry which is preliminary data.</text>
</comment>
<name>A0AAD4LGU6_9AGAM</name>
<gene>
    <name evidence="1" type="ORF">EDB92DRAFT_1204552</name>
</gene>
<sequence>MLHLIPDLQSITLTFLPDKDSLTNPFAYGVNLSRYQLLQLNVLEGMAYNPNPLPTLQSLHINSWFAFCHELYATAPFQAIAASLQDLRFLVQDTEFKGEADHRPAVDFLKDVIELRVLRPAVSLTSLAMKSSVEFGWLFRLDLNSITFPSLTELSLTNSVWDDGTVDPEGAIPGVEDFILCHGKTLKILGLHACTICVPHDRSTPVRSWAAVWNGFAEELTELVILEVVYNQLRYGYFRPNHGFDKNSSVLLNGTEEDTPAFEALLAIASKRQLSNPSKTEKSWWCK</sequence>
<dbReference type="EMBL" id="JAKELL010000050">
    <property type="protein sequence ID" value="KAH8987014.1"/>
    <property type="molecule type" value="Genomic_DNA"/>
</dbReference>